<evidence type="ECO:0000313" key="8">
    <source>
        <dbReference type="EMBL" id="KAF3431587.1"/>
    </source>
</evidence>
<evidence type="ECO:0000256" key="3">
    <source>
        <dbReference type="ARBA" id="ARBA00022692"/>
    </source>
</evidence>
<keyword evidence="6" id="KW-0460">Magnesium</keyword>
<accession>A0A8K0DUR6</accession>
<dbReference type="PANTHER" id="PTHR13890:SF39">
    <property type="entry name" value="MAGNESIUM TRANSPORTER MRS2-5"/>
    <property type="match status" value="1"/>
</dbReference>
<dbReference type="EMBL" id="VOIH02000012">
    <property type="protein sequence ID" value="KAF3431587.1"/>
    <property type="molecule type" value="Genomic_DNA"/>
</dbReference>
<keyword evidence="6" id="KW-0406">Ion transport</keyword>
<comment type="similarity">
    <text evidence="2 6">Belongs to the CorA metal ion transporter (MIT) (TC 1.A.35.5) family.</text>
</comment>
<keyword evidence="3 6" id="KW-0812">Transmembrane</keyword>
<comment type="caution">
    <text evidence="8">The sequence shown here is derived from an EMBL/GenBank/DDBJ whole genome shotgun (WGS) entry which is preliminary data.</text>
</comment>
<gene>
    <name evidence="8" type="ORF">FNV43_RR26318</name>
</gene>
<keyword evidence="7" id="KW-0175">Coiled coil</keyword>
<evidence type="ECO:0000256" key="4">
    <source>
        <dbReference type="ARBA" id="ARBA00022989"/>
    </source>
</evidence>
<evidence type="ECO:0000313" key="9">
    <source>
        <dbReference type="Proteomes" id="UP000796880"/>
    </source>
</evidence>
<dbReference type="FunFam" id="2.40.128.330:FF:000001">
    <property type="entry name" value="Magnesium transporter MRS2-1"/>
    <property type="match status" value="1"/>
</dbReference>
<keyword evidence="5 6" id="KW-0472">Membrane</keyword>
<dbReference type="Pfam" id="PF22099">
    <property type="entry name" value="MRS2-like"/>
    <property type="match status" value="1"/>
</dbReference>
<dbReference type="Gene3D" id="1.20.58.340">
    <property type="entry name" value="Magnesium transport protein CorA, transmembrane region"/>
    <property type="match status" value="2"/>
</dbReference>
<keyword evidence="9" id="KW-1185">Reference proteome</keyword>
<name>A0A8K0DUR6_9ROSA</name>
<evidence type="ECO:0000256" key="6">
    <source>
        <dbReference type="RuleBase" id="RU366041"/>
    </source>
</evidence>
<dbReference type="AlphaFoldDB" id="A0A8K0DUR6"/>
<dbReference type="Proteomes" id="UP000796880">
    <property type="component" value="Unassembled WGS sequence"/>
</dbReference>
<dbReference type="PANTHER" id="PTHR13890">
    <property type="entry name" value="RNA SPLICING PROTEIN MRS2, MITOCHONDRIAL"/>
    <property type="match status" value="1"/>
</dbReference>
<dbReference type="InterPro" id="IPR039204">
    <property type="entry name" value="MRS2-like"/>
</dbReference>
<evidence type="ECO:0000256" key="2">
    <source>
        <dbReference type="ARBA" id="ARBA00007535"/>
    </source>
</evidence>
<feature type="transmembrane region" description="Helical" evidence="6">
    <location>
        <begin position="388"/>
        <end position="411"/>
    </location>
</feature>
<evidence type="ECO:0000256" key="1">
    <source>
        <dbReference type="ARBA" id="ARBA00004141"/>
    </source>
</evidence>
<reference evidence="8" key="1">
    <citation type="submission" date="2020-03" db="EMBL/GenBank/DDBJ databases">
        <title>A high-quality chromosome-level genome assembly of a woody plant with both climbing and erect habits, Rhamnella rubrinervis.</title>
        <authorList>
            <person name="Lu Z."/>
            <person name="Yang Y."/>
            <person name="Zhu X."/>
            <person name="Sun Y."/>
        </authorList>
    </citation>
    <scope>NUCLEOTIDE SEQUENCE</scope>
    <source>
        <strain evidence="8">BYM</strain>
        <tissue evidence="8">Leaf</tissue>
    </source>
</reference>
<keyword evidence="4 6" id="KW-1133">Transmembrane helix</keyword>
<dbReference type="CDD" id="cd12823">
    <property type="entry name" value="Mrs2_Mfm1p-like"/>
    <property type="match status" value="1"/>
</dbReference>
<dbReference type="GO" id="GO:0015095">
    <property type="term" value="F:magnesium ion transmembrane transporter activity"/>
    <property type="evidence" value="ECO:0007669"/>
    <property type="project" value="TreeGrafter"/>
</dbReference>
<dbReference type="Gene3D" id="2.40.128.330">
    <property type="match status" value="1"/>
</dbReference>
<evidence type="ECO:0000256" key="5">
    <source>
        <dbReference type="ARBA" id="ARBA00023136"/>
    </source>
</evidence>
<dbReference type="SUPFAM" id="SSF144083">
    <property type="entry name" value="Magnesium transport protein CorA, transmembrane region"/>
    <property type="match status" value="1"/>
</dbReference>
<keyword evidence="6" id="KW-0813">Transport</keyword>
<comment type="function">
    <text evidence="6">Magnesium transporter that may mediate the influx of magnesium.</text>
</comment>
<proteinExistence type="inferred from homology"/>
<dbReference type="OrthoDB" id="10251508at2759"/>
<organism evidence="8 9">
    <name type="scientific">Rhamnella rubrinervis</name>
    <dbReference type="NCBI Taxonomy" id="2594499"/>
    <lineage>
        <taxon>Eukaryota</taxon>
        <taxon>Viridiplantae</taxon>
        <taxon>Streptophyta</taxon>
        <taxon>Embryophyta</taxon>
        <taxon>Tracheophyta</taxon>
        <taxon>Spermatophyta</taxon>
        <taxon>Magnoliopsida</taxon>
        <taxon>eudicotyledons</taxon>
        <taxon>Gunneridae</taxon>
        <taxon>Pentapetalae</taxon>
        <taxon>rosids</taxon>
        <taxon>fabids</taxon>
        <taxon>Rosales</taxon>
        <taxon>Rhamnaceae</taxon>
        <taxon>rhamnoid group</taxon>
        <taxon>Rhamneae</taxon>
        <taxon>Rhamnella</taxon>
    </lineage>
</organism>
<protein>
    <recommendedName>
        <fullName evidence="6">Magnesium transporter</fullName>
    </recommendedName>
</protein>
<evidence type="ECO:0000256" key="7">
    <source>
        <dbReference type="SAM" id="Coils"/>
    </source>
</evidence>
<comment type="subcellular location">
    <subcellularLocation>
        <location evidence="1 6">Membrane</location>
        <topology evidence="1 6">Multi-pass membrane protein</topology>
    </subcellularLocation>
</comment>
<feature type="coiled-coil region" evidence="7">
    <location>
        <begin position="196"/>
        <end position="223"/>
    </location>
</feature>
<feature type="transmembrane region" description="Helical" evidence="6">
    <location>
        <begin position="355"/>
        <end position="376"/>
    </location>
</feature>
<dbReference type="GO" id="GO:0016020">
    <property type="term" value="C:membrane"/>
    <property type="evidence" value="ECO:0007669"/>
    <property type="project" value="UniProtKB-SubCell"/>
</dbReference>
<sequence>MEELQTPFLHSDLSESNPSHDAGRFHLEGHGFRGAPVIQGLKKRGHGSRSWIKIDENGDSKILELDKATIMRHCSLPSRDLRLLDPLFIYPSTILGRDKAIVVGLEQIRCIITAQDVILMNSLDACVVQYESELCKRLQSNKDQSDDLPFEFRALELALELTCMSLDAQVEELEMEIYPVLDELASSINTINLERVRRLKGQLLALTQRVQKVRDEIEHLMDDDGDMAEMHLTEKKLRSEEPPLSDLCFQANTPSEAKGRSISVPVSPVASISGVQKLQRAFSSIVGSSKHGSLVSSSHGEENVAQLEMLLEAYFIVIDNTFNKLLSLKEYIDDTEDLINIKLGNVQNQLIQFELLLTAATFVATIFAAVTAVFGMNFEATIFDYPSAFNWVLLITGIFCGLLYSSFLFYFRHKKVFPL</sequence>
<dbReference type="InterPro" id="IPR045863">
    <property type="entry name" value="CorA_TM1_TM2"/>
</dbReference>